<dbReference type="GO" id="GO:0005524">
    <property type="term" value="F:ATP binding"/>
    <property type="evidence" value="ECO:0007669"/>
    <property type="project" value="UniProtKB-KW"/>
</dbReference>
<dbReference type="InParanoid" id="A5E3H0"/>
<dbReference type="AlphaFoldDB" id="A5E3H0"/>
<keyword evidence="1" id="KW-0547">Nucleotide-binding</keyword>
<proteinExistence type="predicted"/>
<accession>A5E3H0</accession>
<keyword evidence="2" id="KW-0067">ATP-binding</keyword>
<evidence type="ECO:0000313" key="3">
    <source>
        <dbReference type="EMBL" id="EDK45978.1"/>
    </source>
</evidence>
<name>A5E3H0_LODEL</name>
<dbReference type="GO" id="GO:0000055">
    <property type="term" value="P:ribosomal large subunit export from nucleus"/>
    <property type="evidence" value="ECO:0007669"/>
    <property type="project" value="TreeGrafter"/>
</dbReference>
<dbReference type="PANTHER" id="PTHR48103">
    <property type="entry name" value="MIDASIN-RELATED"/>
    <property type="match status" value="1"/>
</dbReference>
<dbReference type="EMBL" id="CH981529">
    <property type="protein sequence ID" value="EDK45978.1"/>
    <property type="molecule type" value="Genomic_DNA"/>
</dbReference>
<dbReference type="HOGENOM" id="CLU_642619_0_0_1"/>
<keyword evidence="4" id="KW-1185">Reference proteome</keyword>
<dbReference type="GO" id="GO:0000027">
    <property type="term" value="P:ribosomal large subunit assembly"/>
    <property type="evidence" value="ECO:0007669"/>
    <property type="project" value="TreeGrafter"/>
</dbReference>
<organism evidence="3 4">
    <name type="scientific">Lodderomyces elongisporus (strain ATCC 11503 / CBS 2605 / JCM 1781 / NBRC 1676 / NRRL YB-4239)</name>
    <name type="common">Yeast</name>
    <name type="synonym">Saccharomyces elongisporus</name>
    <dbReference type="NCBI Taxonomy" id="379508"/>
    <lineage>
        <taxon>Eukaryota</taxon>
        <taxon>Fungi</taxon>
        <taxon>Dikarya</taxon>
        <taxon>Ascomycota</taxon>
        <taxon>Saccharomycotina</taxon>
        <taxon>Pichiomycetes</taxon>
        <taxon>Debaryomycetaceae</taxon>
        <taxon>Candida/Lodderomyces clade</taxon>
        <taxon>Lodderomyces</taxon>
    </lineage>
</organism>
<evidence type="ECO:0000256" key="2">
    <source>
        <dbReference type="ARBA" id="ARBA00022840"/>
    </source>
</evidence>
<dbReference type="GO" id="GO:0030687">
    <property type="term" value="C:preribosome, large subunit precursor"/>
    <property type="evidence" value="ECO:0007669"/>
    <property type="project" value="TreeGrafter"/>
</dbReference>
<dbReference type="STRING" id="379508.A5E3H0"/>
<dbReference type="VEuPathDB" id="FungiDB:LELG_04157"/>
<dbReference type="Proteomes" id="UP000001996">
    <property type="component" value="Unassembled WGS sequence"/>
</dbReference>
<protein>
    <submittedName>
        <fullName evidence="3">Uncharacterized protein</fullName>
    </submittedName>
</protein>
<gene>
    <name evidence="3" type="ORF">LELG_04157</name>
</gene>
<dbReference type="eggNOG" id="KOG1808">
    <property type="taxonomic scope" value="Eukaryota"/>
</dbReference>
<dbReference type="OMA" id="WISQWEY"/>
<evidence type="ECO:0000256" key="1">
    <source>
        <dbReference type="ARBA" id="ARBA00022741"/>
    </source>
</evidence>
<reference evidence="3 4" key="1">
    <citation type="journal article" date="2009" name="Nature">
        <title>Evolution of pathogenicity and sexual reproduction in eight Candida genomes.</title>
        <authorList>
            <person name="Butler G."/>
            <person name="Rasmussen M.D."/>
            <person name="Lin M.F."/>
            <person name="Santos M.A."/>
            <person name="Sakthikumar S."/>
            <person name="Munro C.A."/>
            <person name="Rheinbay E."/>
            <person name="Grabherr M."/>
            <person name="Forche A."/>
            <person name="Reedy J.L."/>
            <person name="Agrafioti I."/>
            <person name="Arnaud M.B."/>
            <person name="Bates S."/>
            <person name="Brown A.J."/>
            <person name="Brunke S."/>
            <person name="Costanzo M.C."/>
            <person name="Fitzpatrick D.A."/>
            <person name="de Groot P.W."/>
            <person name="Harris D."/>
            <person name="Hoyer L.L."/>
            <person name="Hube B."/>
            <person name="Klis F.M."/>
            <person name="Kodira C."/>
            <person name="Lennard N."/>
            <person name="Logue M.E."/>
            <person name="Martin R."/>
            <person name="Neiman A.M."/>
            <person name="Nikolaou E."/>
            <person name="Quail M.A."/>
            <person name="Quinn J."/>
            <person name="Santos M.C."/>
            <person name="Schmitzberger F.F."/>
            <person name="Sherlock G."/>
            <person name="Shah P."/>
            <person name="Silverstein K.A."/>
            <person name="Skrzypek M.S."/>
            <person name="Soll D."/>
            <person name="Staggs R."/>
            <person name="Stansfield I."/>
            <person name="Stumpf M.P."/>
            <person name="Sudbery P.E."/>
            <person name="Srikantha T."/>
            <person name="Zeng Q."/>
            <person name="Berman J."/>
            <person name="Berriman M."/>
            <person name="Heitman J."/>
            <person name="Gow N.A."/>
            <person name="Lorenz M.C."/>
            <person name="Birren B.W."/>
            <person name="Kellis M."/>
            <person name="Cuomo C.A."/>
        </authorList>
    </citation>
    <scope>NUCLEOTIDE SEQUENCE [LARGE SCALE GENOMIC DNA]</scope>
    <source>
        <strain evidence="4">ATCC 11503 / BCRC 21390 / CBS 2605 / JCM 1781 / NBRC 1676 / NRRL YB-4239</strain>
    </source>
</reference>
<dbReference type="GO" id="GO:0005634">
    <property type="term" value="C:nucleus"/>
    <property type="evidence" value="ECO:0007669"/>
    <property type="project" value="TreeGrafter"/>
</dbReference>
<sequence>MEALRKETPKQLTENNKKIVAALKNQKRKLLSDTLRDVRRCGLKLSFRSDIQATQGSVTLILANSTSFNDTCLVGCDTDFFRLMDLLPRLRSSASNPAEDVPITDVDKGLAAIENLIHMLVVKRLPLNLYAFEYAKLNEVYLNLLVCARMAANRQQFVPKGRRRSLLKNKQTAINETKTWLEQLVKYAKSTLNSINYFNHKANTNAFDQILVKINELSNSNTNSAILTNEVEEAIVNYENFLVNIREVLNTWKQEHLSFAFVADVILDWMNQEFSSGISLKIEEGSISAGDETTIEDCEREFRDLSSMILVSCQKICQVSDTEISEEDDNWLLLKQEKVASFIKSSHIKSIISKLSKCLELVTSISPLDSDMVSHLCAFTSPLVENYVKLCSIVLQKSAENYTDLTENHVSFGICFVHVGYKRILFT</sequence>
<dbReference type="PANTHER" id="PTHR48103:SF2">
    <property type="entry name" value="MIDASIN"/>
    <property type="match status" value="1"/>
</dbReference>
<dbReference type="OrthoDB" id="5186at2759"/>
<evidence type="ECO:0000313" key="4">
    <source>
        <dbReference type="Proteomes" id="UP000001996"/>
    </source>
</evidence>